<name>A0A3T1D5H3_9BACL</name>
<evidence type="ECO:0000256" key="5">
    <source>
        <dbReference type="ARBA" id="ARBA00022989"/>
    </source>
</evidence>
<dbReference type="PANTHER" id="PTHR30151">
    <property type="entry name" value="ALKANE SULFONATE ABC TRANSPORTER-RELATED, MEMBRANE SUBUNIT"/>
    <property type="match status" value="1"/>
</dbReference>
<evidence type="ECO:0000313" key="9">
    <source>
        <dbReference type="EMBL" id="BBI33354.1"/>
    </source>
</evidence>
<dbReference type="EMBL" id="AP019400">
    <property type="protein sequence ID" value="BBI33354.1"/>
    <property type="molecule type" value="Genomic_DNA"/>
</dbReference>
<evidence type="ECO:0000313" key="10">
    <source>
        <dbReference type="Proteomes" id="UP000289856"/>
    </source>
</evidence>
<evidence type="ECO:0000256" key="6">
    <source>
        <dbReference type="ARBA" id="ARBA00023136"/>
    </source>
</evidence>
<dbReference type="SUPFAM" id="SSF161098">
    <property type="entry name" value="MetI-like"/>
    <property type="match status" value="1"/>
</dbReference>
<dbReference type="AlphaFoldDB" id="A0A3T1D5H3"/>
<dbReference type="Proteomes" id="UP000289856">
    <property type="component" value="Chromosome"/>
</dbReference>
<keyword evidence="10" id="KW-1185">Reference proteome</keyword>
<keyword evidence="3" id="KW-1003">Cell membrane</keyword>
<comment type="similarity">
    <text evidence="7">Belongs to the binding-protein-dependent transport system permease family.</text>
</comment>
<evidence type="ECO:0000256" key="4">
    <source>
        <dbReference type="ARBA" id="ARBA00022692"/>
    </source>
</evidence>
<keyword evidence="4 7" id="KW-0812">Transmembrane</keyword>
<feature type="transmembrane region" description="Helical" evidence="7">
    <location>
        <begin position="120"/>
        <end position="139"/>
    </location>
</feature>
<feature type="domain" description="ABC transmembrane type-1" evidence="8">
    <location>
        <begin position="54"/>
        <end position="234"/>
    </location>
</feature>
<feature type="transmembrane region" description="Helical" evidence="7">
    <location>
        <begin position="215"/>
        <end position="237"/>
    </location>
</feature>
<dbReference type="InterPro" id="IPR035906">
    <property type="entry name" value="MetI-like_sf"/>
</dbReference>
<dbReference type="Gene3D" id="1.10.3720.10">
    <property type="entry name" value="MetI-like"/>
    <property type="match status" value="1"/>
</dbReference>
<feature type="transmembrane region" description="Helical" evidence="7">
    <location>
        <begin position="185"/>
        <end position="203"/>
    </location>
</feature>
<dbReference type="FunFam" id="1.10.3720.10:FF:000003">
    <property type="entry name" value="Aliphatic sulfonate ABC transporter permease"/>
    <property type="match status" value="1"/>
</dbReference>
<feature type="transmembrane region" description="Helical" evidence="7">
    <location>
        <begin position="92"/>
        <end position="114"/>
    </location>
</feature>
<keyword evidence="6 7" id="KW-0472">Membrane</keyword>
<dbReference type="GO" id="GO:0010438">
    <property type="term" value="P:cellular response to sulfur starvation"/>
    <property type="evidence" value="ECO:0007669"/>
    <property type="project" value="TreeGrafter"/>
</dbReference>
<keyword evidence="2 7" id="KW-0813">Transport</keyword>
<dbReference type="PROSITE" id="PS50928">
    <property type="entry name" value="ABC_TM1"/>
    <property type="match status" value="1"/>
</dbReference>
<reference evidence="9 10" key="1">
    <citation type="submission" date="2019-01" db="EMBL/GenBank/DDBJ databases">
        <title>Complete genome sequence of Cohnella hallensis HS21 isolated from Korean fir (Abies koreana) rhizospheric soil.</title>
        <authorList>
            <person name="Jiang L."/>
            <person name="Kang S.W."/>
            <person name="Kim S."/>
            <person name="Jung J."/>
            <person name="Kim C.Y."/>
            <person name="Kim D.H."/>
            <person name="Kim S.W."/>
            <person name="Lee J."/>
        </authorList>
    </citation>
    <scope>NUCLEOTIDE SEQUENCE [LARGE SCALE GENOMIC DNA]</scope>
    <source>
        <strain evidence="9 10">HS21</strain>
    </source>
</reference>
<dbReference type="Pfam" id="PF00528">
    <property type="entry name" value="BPD_transp_1"/>
    <property type="match status" value="1"/>
</dbReference>
<dbReference type="KEGG" id="cohn:KCTCHS21_27530"/>
<evidence type="ECO:0000259" key="8">
    <source>
        <dbReference type="PROSITE" id="PS50928"/>
    </source>
</evidence>
<dbReference type="GO" id="GO:0042918">
    <property type="term" value="P:alkanesulfonate transmembrane transport"/>
    <property type="evidence" value="ECO:0007669"/>
    <property type="project" value="UniProtKB-ARBA"/>
</dbReference>
<accession>A0A3T1D5H3</accession>
<gene>
    <name evidence="9" type="primary">tauC</name>
    <name evidence="9" type="ORF">KCTCHS21_27530</name>
</gene>
<dbReference type="CDD" id="cd06261">
    <property type="entry name" value="TM_PBP2"/>
    <property type="match status" value="1"/>
</dbReference>
<evidence type="ECO:0000256" key="2">
    <source>
        <dbReference type="ARBA" id="ARBA00022448"/>
    </source>
</evidence>
<protein>
    <submittedName>
        <fullName evidence="9">Taurine ABC transporter permease</fullName>
    </submittedName>
</protein>
<feature type="transmembrane region" description="Helical" evidence="7">
    <location>
        <begin position="57"/>
        <end position="80"/>
    </location>
</feature>
<dbReference type="PANTHER" id="PTHR30151:SF25">
    <property type="entry name" value="TAURINE TRANSPORT SYSTEM PERMEASE PROTEIN TAUC"/>
    <property type="match status" value="1"/>
</dbReference>
<organism evidence="9 10">
    <name type="scientific">Cohnella abietis</name>
    <dbReference type="NCBI Taxonomy" id="2507935"/>
    <lineage>
        <taxon>Bacteria</taxon>
        <taxon>Bacillati</taxon>
        <taxon>Bacillota</taxon>
        <taxon>Bacilli</taxon>
        <taxon>Bacillales</taxon>
        <taxon>Paenibacillaceae</taxon>
        <taxon>Cohnella</taxon>
    </lineage>
</organism>
<dbReference type="GO" id="GO:0005886">
    <property type="term" value="C:plasma membrane"/>
    <property type="evidence" value="ECO:0007669"/>
    <property type="project" value="UniProtKB-SubCell"/>
</dbReference>
<comment type="subcellular location">
    <subcellularLocation>
        <location evidence="1 7">Cell membrane</location>
        <topology evidence="1 7">Multi-pass membrane protein</topology>
    </subcellularLocation>
</comment>
<evidence type="ECO:0000256" key="1">
    <source>
        <dbReference type="ARBA" id="ARBA00004651"/>
    </source>
</evidence>
<evidence type="ECO:0000256" key="7">
    <source>
        <dbReference type="RuleBase" id="RU363032"/>
    </source>
</evidence>
<evidence type="ECO:0000256" key="3">
    <source>
        <dbReference type="ARBA" id="ARBA00022475"/>
    </source>
</evidence>
<sequence>MKLAVFLFIIMAWSFITIGGNISPVILPSPAKVAHTFWNLLTVGYQNNTLGQHVLISVMRILVGFLAAAVTGILLGFAMSANRFLMNIFDPIIQLLTPIPPLIYIPLLQVWFGIGELPKILLIYICTLPFVVIGSISGVQSSKESMIRMSQSFGANPIQIFRYVVVPSALPEIITSLRLSLGRSWTCVVAAEMIAASSGLGWIGNMAGLQLQTDVVFVAVLCIAMLGLIMDTFLRWLQRRWVYWEGK</sequence>
<keyword evidence="5 7" id="KW-1133">Transmembrane helix</keyword>
<dbReference type="InterPro" id="IPR000515">
    <property type="entry name" value="MetI-like"/>
</dbReference>
<proteinExistence type="inferred from homology"/>